<dbReference type="Pfam" id="PF26079">
    <property type="entry name" value="Baseplate_J_C"/>
    <property type="match status" value="1"/>
</dbReference>
<dbReference type="OrthoDB" id="2554267at2"/>
<protein>
    <submittedName>
        <fullName evidence="5">Baseplate J/gp47 family protein</fullName>
    </submittedName>
</protein>
<dbReference type="InterPro" id="IPR006949">
    <property type="entry name" value="Barrel_Baseplate_J-like"/>
</dbReference>
<evidence type="ECO:0000256" key="1">
    <source>
        <dbReference type="ARBA" id="ARBA00038087"/>
    </source>
</evidence>
<dbReference type="InterPro" id="IPR052399">
    <property type="entry name" value="Phage_Baseplate_Assmbl_Protein"/>
</dbReference>
<gene>
    <name evidence="5" type="ORF">EJP77_10540</name>
</gene>
<dbReference type="AlphaFoldDB" id="A0A3S1D689"/>
<feature type="domain" description="Baseplate J-like central" evidence="3">
    <location>
        <begin position="189"/>
        <end position="259"/>
    </location>
</feature>
<evidence type="ECO:0000259" key="4">
    <source>
        <dbReference type="Pfam" id="PF26079"/>
    </source>
</evidence>
<name>A0A3S1D689_9BACL</name>
<sequence>MYEKETQSAILQRMLAQIPDDIDKRQGAVTYDLLAPAAIEMAHAYIELDNVLRFGFAGPQQPSEYLELRAQEFGLARRPSVRAQGMLEFSGDNDITVPAGTVVSTDQEEPVSFVTTEAGKIQSGTLQVHAEAVLGGSRGNVAARQIKLVLGNLSGIVNVTNTEAFINGADLESDESLLGRYLDRVRRPATSGNVWHYRQWALEVPGVGDVKVFPVWKGNGTVKLALLSDDKRAPKPPIIENVRVAVEERRPVGAKVTVSPAVEIPIEVVAKVTLAGGASLAEIKELFLKELAEYLADLAFQESTVRYNRILGLLLNIETVIDFDDLTLNGEPGNLHMEEDQVAVPGAVNFIVT</sequence>
<evidence type="ECO:0000313" key="5">
    <source>
        <dbReference type="EMBL" id="RUT31813.1"/>
    </source>
</evidence>
<dbReference type="EMBL" id="RZNX01000003">
    <property type="protein sequence ID" value="RUT31813.1"/>
    <property type="molecule type" value="Genomic_DNA"/>
</dbReference>
<evidence type="ECO:0000313" key="6">
    <source>
        <dbReference type="Proteomes" id="UP000272464"/>
    </source>
</evidence>
<dbReference type="Pfam" id="PF04865">
    <property type="entry name" value="Baseplate_J"/>
    <property type="match status" value="1"/>
</dbReference>
<dbReference type="InterPro" id="IPR058531">
    <property type="entry name" value="Baseplate_J_M"/>
</dbReference>
<dbReference type="Pfam" id="PF26078">
    <property type="entry name" value="Baseplate_J_M"/>
    <property type="match status" value="1"/>
</dbReference>
<evidence type="ECO:0000259" key="3">
    <source>
        <dbReference type="Pfam" id="PF26078"/>
    </source>
</evidence>
<dbReference type="PANTHER" id="PTHR37829:SF3">
    <property type="entry name" value="PROTEIN JAYE-RELATED"/>
    <property type="match status" value="1"/>
</dbReference>
<dbReference type="RefSeq" id="WP_127199193.1">
    <property type="nucleotide sequence ID" value="NZ_RZNX01000003.1"/>
</dbReference>
<keyword evidence="6" id="KW-1185">Reference proteome</keyword>
<dbReference type="Proteomes" id="UP000272464">
    <property type="component" value="Unassembled WGS sequence"/>
</dbReference>
<organism evidence="5 6">
    <name type="scientific">Paenibacillus zeisoli</name>
    <dbReference type="NCBI Taxonomy" id="2496267"/>
    <lineage>
        <taxon>Bacteria</taxon>
        <taxon>Bacillati</taxon>
        <taxon>Bacillota</taxon>
        <taxon>Bacilli</taxon>
        <taxon>Bacillales</taxon>
        <taxon>Paenibacillaceae</taxon>
        <taxon>Paenibacillus</taxon>
    </lineage>
</organism>
<comment type="similarity">
    <text evidence="1">Belongs to the Mu gp47/PBSX XkdT family.</text>
</comment>
<evidence type="ECO:0000259" key="2">
    <source>
        <dbReference type="Pfam" id="PF04865"/>
    </source>
</evidence>
<comment type="caution">
    <text evidence="5">The sequence shown here is derived from an EMBL/GenBank/DDBJ whole genome shotgun (WGS) entry which is preliminary data.</text>
</comment>
<dbReference type="InterPro" id="IPR058530">
    <property type="entry name" value="Baseplate_J-like_C"/>
</dbReference>
<reference evidence="5 6" key="1">
    <citation type="submission" date="2018-12" db="EMBL/GenBank/DDBJ databases">
        <authorList>
            <person name="Sun L."/>
            <person name="Chen Z."/>
        </authorList>
    </citation>
    <scope>NUCLEOTIDE SEQUENCE [LARGE SCALE GENOMIC DNA]</scope>
    <source>
        <strain evidence="5 6">3-5-3</strain>
    </source>
</reference>
<dbReference type="PANTHER" id="PTHR37829">
    <property type="entry name" value="PHAGE-LIKE ELEMENT PBSX PROTEIN XKDT"/>
    <property type="match status" value="1"/>
</dbReference>
<feature type="domain" description="Baseplate protein J-like barrel" evidence="2">
    <location>
        <begin position="87"/>
        <end position="168"/>
    </location>
</feature>
<accession>A0A3S1D689</accession>
<feature type="domain" description="Baseplate J-like C-terminal" evidence="4">
    <location>
        <begin position="267"/>
        <end position="350"/>
    </location>
</feature>
<proteinExistence type="inferred from homology"/>